<keyword evidence="2" id="KW-1185">Reference proteome</keyword>
<reference evidence="1 2" key="2">
    <citation type="journal article" date="2021" name="Curr. Genet.">
        <title>Genetic response to nitrogen starvation in the aggressive Eucalyptus foliar pathogen Teratosphaeria destructans.</title>
        <authorList>
            <person name="Havenga M."/>
            <person name="Wingfield B.D."/>
            <person name="Wingfield M.J."/>
            <person name="Dreyer L.L."/>
            <person name="Roets F."/>
            <person name="Aylward J."/>
        </authorList>
    </citation>
    <scope>NUCLEOTIDE SEQUENCE [LARGE SCALE GENOMIC DNA]</scope>
    <source>
        <strain evidence="1">CMW44962</strain>
    </source>
</reference>
<evidence type="ECO:0000313" key="1">
    <source>
        <dbReference type="EMBL" id="KAH9808857.1"/>
    </source>
</evidence>
<evidence type="ECO:0000313" key="2">
    <source>
        <dbReference type="Proteomes" id="UP001138500"/>
    </source>
</evidence>
<proteinExistence type="predicted"/>
<name>A0A9W7SIF3_9PEZI</name>
<accession>A0A9W7SIF3</accession>
<protein>
    <submittedName>
        <fullName evidence="1">Uncharacterized protein</fullName>
    </submittedName>
</protein>
<comment type="caution">
    <text evidence="1">The sequence shown here is derived from an EMBL/GenBank/DDBJ whole genome shotgun (WGS) entry which is preliminary data.</text>
</comment>
<dbReference type="EMBL" id="RIBY02002589">
    <property type="protein sequence ID" value="KAH9808857.1"/>
    <property type="molecule type" value="Genomic_DNA"/>
</dbReference>
<dbReference type="OrthoDB" id="10575395at2759"/>
<gene>
    <name evidence="1" type="ORF">Tdes44962_MAKER06276</name>
</gene>
<sequence>MSVSHGWLFETYQVVELDGGDTLVDTRDDLHGDGGRVDMLQVEAITEPRHTGGDLVELDALLAPICEDVSASRIVV</sequence>
<reference evidence="1 2" key="1">
    <citation type="journal article" date="2018" name="IMA Fungus">
        <title>IMA Genome-F 10: Nine draft genome sequences of Claviceps purpurea s.lat., including C. arundinis, C. humidiphila, and C. cf. spartinae, pseudomolecules for the pitch canker pathogen Fusarium circinatum, draft genome of Davidsoniella eucalypti, Grosmannia galeiformis, Quambalaria eucalypti, and Teratosphaeria destructans.</title>
        <authorList>
            <person name="Wingfield B.D."/>
            <person name="Liu M."/>
            <person name="Nguyen H.D."/>
            <person name="Lane F.A."/>
            <person name="Morgan S.W."/>
            <person name="De Vos L."/>
            <person name="Wilken P.M."/>
            <person name="Duong T.A."/>
            <person name="Aylward J."/>
            <person name="Coetzee M.P."/>
            <person name="Dadej K."/>
            <person name="De Beer Z.W."/>
            <person name="Findlay W."/>
            <person name="Havenga M."/>
            <person name="Kolarik M."/>
            <person name="Menzies J.G."/>
            <person name="Naidoo K."/>
            <person name="Pochopski O."/>
            <person name="Shoukouhi P."/>
            <person name="Santana Q.C."/>
            <person name="Seifert K.A."/>
            <person name="Soal N."/>
            <person name="Steenkamp E.T."/>
            <person name="Tatham C.T."/>
            <person name="van der Nest M.A."/>
            <person name="Wingfield M.J."/>
        </authorList>
    </citation>
    <scope>NUCLEOTIDE SEQUENCE [LARGE SCALE GENOMIC DNA]</scope>
    <source>
        <strain evidence="1">CMW44962</strain>
    </source>
</reference>
<organism evidence="1 2">
    <name type="scientific">Teratosphaeria destructans</name>
    <dbReference type="NCBI Taxonomy" id="418781"/>
    <lineage>
        <taxon>Eukaryota</taxon>
        <taxon>Fungi</taxon>
        <taxon>Dikarya</taxon>
        <taxon>Ascomycota</taxon>
        <taxon>Pezizomycotina</taxon>
        <taxon>Dothideomycetes</taxon>
        <taxon>Dothideomycetidae</taxon>
        <taxon>Mycosphaerellales</taxon>
        <taxon>Teratosphaeriaceae</taxon>
        <taxon>Teratosphaeria</taxon>
    </lineage>
</organism>
<dbReference type="AlphaFoldDB" id="A0A9W7SIF3"/>
<dbReference type="Proteomes" id="UP001138500">
    <property type="component" value="Unassembled WGS sequence"/>
</dbReference>